<keyword evidence="5" id="KW-0393">Immunoglobulin domain</keyword>
<dbReference type="PANTHER" id="PTHR19343:SF13">
    <property type="entry name" value="T CELL RECEPTOR ALPHA VARIABLE 21"/>
    <property type="match status" value="1"/>
</dbReference>
<evidence type="ECO:0000313" key="9">
    <source>
        <dbReference type="Ensembl" id="ENSCCNP00000004470.1"/>
    </source>
</evidence>
<name>A0A8C0W902_CASCN</name>
<dbReference type="InterPro" id="IPR007110">
    <property type="entry name" value="Ig-like_dom"/>
</dbReference>
<evidence type="ECO:0000256" key="7">
    <source>
        <dbReference type="SAM" id="SignalP"/>
    </source>
</evidence>
<reference evidence="9" key="1">
    <citation type="submission" date="2023-09" db="UniProtKB">
        <authorList>
            <consortium name="Ensembl"/>
        </authorList>
    </citation>
    <scope>IDENTIFICATION</scope>
</reference>
<keyword evidence="1 7" id="KW-0732">Signal</keyword>
<dbReference type="GO" id="GO:0002250">
    <property type="term" value="P:adaptive immune response"/>
    <property type="evidence" value="ECO:0007669"/>
    <property type="project" value="UniProtKB-KW"/>
</dbReference>
<protein>
    <recommendedName>
        <fullName evidence="8">Ig-like domain-containing protein</fullName>
    </recommendedName>
</protein>
<dbReference type="Gene3D" id="2.60.40.10">
    <property type="entry name" value="Immunoglobulins"/>
    <property type="match status" value="1"/>
</dbReference>
<accession>A0A8C0W902</accession>
<proteinExistence type="predicted"/>
<dbReference type="Pfam" id="PF07686">
    <property type="entry name" value="V-set"/>
    <property type="match status" value="1"/>
</dbReference>
<dbReference type="InterPro" id="IPR013783">
    <property type="entry name" value="Ig-like_fold"/>
</dbReference>
<evidence type="ECO:0000256" key="4">
    <source>
        <dbReference type="ARBA" id="ARBA00023170"/>
    </source>
</evidence>
<keyword evidence="3" id="KW-1064">Adaptive immunity</keyword>
<evidence type="ECO:0000256" key="6">
    <source>
        <dbReference type="ARBA" id="ARBA00043266"/>
    </source>
</evidence>
<dbReference type="InterPro" id="IPR013106">
    <property type="entry name" value="Ig_V-set"/>
</dbReference>
<dbReference type="SMART" id="SM00406">
    <property type="entry name" value="IGv"/>
    <property type="match status" value="1"/>
</dbReference>
<dbReference type="SMART" id="SM00409">
    <property type="entry name" value="IG"/>
    <property type="match status" value="1"/>
</dbReference>
<organism evidence="9">
    <name type="scientific">Castor canadensis</name>
    <name type="common">American beaver</name>
    <dbReference type="NCBI Taxonomy" id="51338"/>
    <lineage>
        <taxon>Eukaryota</taxon>
        <taxon>Metazoa</taxon>
        <taxon>Chordata</taxon>
        <taxon>Craniata</taxon>
        <taxon>Vertebrata</taxon>
        <taxon>Euteleostomi</taxon>
        <taxon>Mammalia</taxon>
        <taxon>Eutheria</taxon>
        <taxon>Euarchontoglires</taxon>
        <taxon>Glires</taxon>
        <taxon>Rodentia</taxon>
        <taxon>Castorimorpha</taxon>
        <taxon>Castoridae</taxon>
        <taxon>Castor</taxon>
    </lineage>
</organism>
<keyword evidence="6" id="KW-1279">T cell receptor</keyword>
<keyword evidence="2" id="KW-0391">Immunity</keyword>
<evidence type="ECO:0000256" key="3">
    <source>
        <dbReference type="ARBA" id="ARBA00023130"/>
    </source>
</evidence>
<evidence type="ECO:0000259" key="8">
    <source>
        <dbReference type="PROSITE" id="PS50835"/>
    </source>
</evidence>
<dbReference type="GO" id="GO:0042101">
    <property type="term" value="C:T cell receptor complex"/>
    <property type="evidence" value="ECO:0007669"/>
    <property type="project" value="UniProtKB-KW"/>
</dbReference>
<dbReference type="PANTHER" id="PTHR19343">
    <property type="entry name" value="T CELL RECEPTOR ALPHA VARIABLE 1-2"/>
    <property type="match status" value="1"/>
</dbReference>
<dbReference type="GO" id="GO:0042605">
    <property type="term" value="F:peptide antigen binding"/>
    <property type="evidence" value="ECO:0007669"/>
    <property type="project" value="TreeGrafter"/>
</dbReference>
<dbReference type="SUPFAM" id="SSF48726">
    <property type="entry name" value="Immunoglobulin"/>
    <property type="match status" value="1"/>
</dbReference>
<dbReference type="AlphaFoldDB" id="A0A8C0W902"/>
<keyword evidence="4" id="KW-0675">Receptor</keyword>
<feature type="domain" description="Ig-like" evidence="8">
    <location>
        <begin position="23"/>
        <end position="111"/>
    </location>
</feature>
<dbReference type="PROSITE" id="PS50835">
    <property type="entry name" value="IG_LIKE"/>
    <property type="match status" value="1"/>
</dbReference>
<dbReference type="InterPro" id="IPR051006">
    <property type="entry name" value="TCR_variable_domain"/>
</dbReference>
<dbReference type="Ensembl" id="ENSCCNT00000005871.1">
    <property type="protein sequence ID" value="ENSCCNP00000004470.1"/>
    <property type="gene ID" value="ENSCCNG00000004758.1"/>
</dbReference>
<feature type="signal peptide" evidence="7">
    <location>
        <begin position="1"/>
        <end position="19"/>
    </location>
</feature>
<evidence type="ECO:0000256" key="1">
    <source>
        <dbReference type="ARBA" id="ARBA00022729"/>
    </source>
</evidence>
<sequence>MKTMKRSALIIFWLHLGWAKGKNQVEQSPHSLRPQERDVTSMSCTYSVSGFNGLQWYRQDSGRGLKHLFSIFSAGDVKQEGRLRATLLRNGSSLHITALQPEDSATYFCAVATQCSPCTCKLYLKLELGRGGMTEASAAGSEPRPV</sequence>
<evidence type="ECO:0000256" key="2">
    <source>
        <dbReference type="ARBA" id="ARBA00022859"/>
    </source>
</evidence>
<dbReference type="InterPro" id="IPR003599">
    <property type="entry name" value="Ig_sub"/>
</dbReference>
<evidence type="ECO:0000256" key="5">
    <source>
        <dbReference type="ARBA" id="ARBA00023319"/>
    </source>
</evidence>
<dbReference type="InterPro" id="IPR036179">
    <property type="entry name" value="Ig-like_dom_sf"/>
</dbReference>
<feature type="chain" id="PRO_5034365496" description="Ig-like domain-containing protein" evidence="7">
    <location>
        <begin position="20"/>
        <end position="146"/>
    </location>
</feature>